<dbReference type="GO" id="GO:0004222">
    <property type="term" value="F:metalloendopeptidase activity"/>
    <property type="evidence" value="ECO:0007669"/>
    <property type="project" value="InterPro"/>
</dbReference>
<dbReference type="PRINTS" id="PR00730">
    <property type="entry name" value="THERMOLYSIN"/>
</dbReference>
<dbReference type="Pfam" id="PF04151">
    <property type="entry name" value="PPC"/>
    <property type="match status" value="1"/>
</dbReference>
<dbReference type="Gene3D" id="3.10.170.10">
    <property type="match status" value="1"/>
</dbReference>
<dbReference type="PANTHER" id="PTHR33794">
    <property type="entry name" value="BACILLOLYSIN"/>
    <property type="match status" value="1"/>
</dbReference>
<dbReference type="SUPFAM" id="SSF74853">
    <property type="entry name" value="Lamin A/C globular tail domain"/>
    <property type="match status" value="1"/>
</dbReference>
<dbReference type="Pfam" id="PF01447">
    <property type="entry name" value="Peptidase_M4"/>
    <property type="match status" value="1"/>
</dbReference>
<reference evidence="11 12" key="1">
    <citation type="submission" date="2015-07" db="EMBL/GenBank/DDBJ databases">
        <title>Genome analysis of myxobacterium Chondromyces crocatus Cm c5 reveals a high potential for natural compound synthesis and the genetic basis for the loss of fruiting body formation.</title>
        <authorList>
            <person name="Zaburannyi N."/>
            <person name="Bunk B."/>
            <person name="Maier J."/>
            <person name="Overmann J."/>
            <person name="Mueller R."/>
        </authorList>
    </citation>
    <scope>NUCLEOTIDE SEQUENCE [LARGE SCALE GENOMIC DNA]</scope>
    <source>
        <strain evidence="11 12">Cm c5</strain>
    </source>
</reference>
<evidence type="ECO:0000259" key="10">
    <source>
        <dbReference type="PROSITE" id="PS51841"/>
    </source>
</evidence>
<keyword evidence="4 9" id="KW-0732">Signal</keyword>
<evidence type="ECO:0000256" key="3">
    <source>
        <dbReference type="ARBA" id="ARBA00022723"/>
    </source>
</evidence>
<keyword evidence="6" id="KW-0862">Zinc</keyword>
<feature type="signal peptide" evidence="9">
    <location>
        <begin position="1"/>
        <end position="19"/>
    </location>
</feature>
<gene>
    <name evidence="11" type="ORF">CMC5_077490</name>
</gene>
<evidence type="ECO:0000256" key="6">
    <source>
        <dbReference type="ARBA" id="ARBA00022833"/>
    </source>
</evidence>
<dbReference type="InterPro" id="IPR050728">
    <property type="entry name" value="Zinc_Metalloprotease_M4"/>
</dbReference>
<dbReference type="GO" id="GO:0046872">
    <property type="term" value="F:metal ion binding"/>
    <property type="evidence" value="ECO:0007669"/>
    <property type="project" value="UniProtKB-KW"/>
</dbReference>
<dbReference type="AlphaFoldDB" id="A0A0K1ES86"/>
<proteinExistence type="inferred from homology"/>
<dbReference type="RefSeq" id="WP_050434973.1">
    <property type="nucleotide sequence ID" value="NZ_CP012159.1"/>
</dbReference>
<evidence type="ECO:0000313" key="11">
    <source>
        <dbReference type="EMBL" id="AKT43517.1"/>
    </source>
</evidence>
<feature type="domain" description="LTD" evidence="10">
    <location>
        <begin position="621"/>
        <end position="748"/>
    </location>
</feature>
<dbReference type="Pfam" id="PF07504">
    <property type="entry name" value="FTP"/>
    <property type="match status" value="1"/>
</dbReference>
<dbReference type="Gene3D" id="1.10.390.10">
    <property type="entry name" value="Neutral Protease Domain 2"/>
    <property type="match status" value="1"/>
</dbReference>
<feature type="chain" id="PRO_5005459891" description="LTD domain-containing protein" evidence="9">
    <location>
        <begin position="20"/>
        <end position="812"/>
    </location>
</feature>
<dbReference type="Gene3D" id="3.10.450.490">
    <property type="match status" value="1"/>
</dbReference>
<keyword evidence="5" id="KW-0378">Hydrolase</keyword>
<dbReference type="GO" id="GO:0006508">
    <property type="term" value="P:proteolysis"/>
    <property type="evidence" value="ECO:0007669"/>
    <property type="project" value="UniProtKB-KW"/>
</dbReference>
<evidence type="ECO:0000256" key="4">
    <source>
        <dbReference type="ARBA" id="ARBA00022729"/>
    </source>
</evidence>
<evidence type="ECO:0000256" key="7">
    <source>
        <dbReference type="ARBA" id="ARBA00023049"/>
    </source>
</evidence>
<dbReference type="InterPro" id="IPR013856">
    <property type="entry name" value="Peptidase_M4_domain"/>
</dbReference>
<evidence type="ECO:0000256" key="2">
    <source>
        <dbReference type="ARBA" id="ARBA00022670"/>
    </source>
</evidence>
<dbReference type="Gene3D" id="2.60.120.380">
    <property type="match status" value="1"/>
</dbReference>
<dbReference type="InterPro" id="IPR036415">
    <property type="entry name" value="Lamin_tail_dom_sf"/>
</dbReference>
<organism evidence="11 12">
    <name type="scientific">Chondromyces crocatus</name>
    <dbReference type="NCBI Taxonomy" id="52"/>
    <lineage>
        <taxon>Bacteria</taxon>
        <taxon>Pseudomonadati</taxon>
        <taxon>Myxococcota</taxon>
        <taxon>Polyangia</taxon>
        <taxon>Polyangiales</taxon>
        <taxon>Polyangiaceae</taxon>
        <taxon>Chondromyces</taxon>
    </lineage>
</organism>
<feature type="active site" evidence="8">
    <location>
        <position position="344"/>
    </location>
</feature>
<dbReference type="STRING" id="52.CMC5_077490"/>
<dbReference type="KEGG" id="ccro:CMC5_077490"/>
<dbReference type="Pfam" id="PF02868">
    <property type="entry name" value="Peptidase_M4_C"/>
    <property type="match status" value="1"/>
</dbReference>
<dbReference type="PROSITE" id="PS51257">
    <property type="entry name" value="PROKAR_LIPOPROTEIN"/>
    <property type="match status" value="1"/>
</dbReference>
<sequence>MIRKKLLRGLALTSLFISAAACQGNDEETLLSPRDERGADILAHLAALPEARVLQLDHAAIPRMVMGDLGALQVADALEKTDFNAALTAIAPIFSADAGELVLRRARTDENGEQHFRFSQVKNGLKVIGAELLLHVRDGVITAANGSARADLEAPAAAVIDADEARRIARDATEASDVTVKGEVELAYYLAEGNAEKLALVYSVDVVGMAEDDVPVHDTVLVDAIDRTIVKRLPHVHLALNRRVHNAGNTTTLPGTLARTEGQSLVGDGIVNTNYDWLGAVHDCYRILLLRDSFDGAGGTITSTVRYGVNNVNSFWNGSQLVFGGGNGTTVGNLASALDVTAHEFTHAVTQYESNLAYTGQSGALNESFSDIMGSLCEWFIDGEVVSADTWKIGEDVWTPAISGDAMRYLNDPSLDGNSIDHFADYTPGMDVHHAAGISNLAFHLLAQGGLHPQGRTTVNVTGLGIEKAARIFFSANANYLTSNASFEDAKFATLAAAYSIVGNLADQDQVIRAWEAVGVGTPNPTPLQNGVAVSGLNGAVRGHLSYFSLEVPASASSLSFNISGGTGDADLYVQFGTVPTMTSYQCRPFAAGNSETCTITNIQPGTYHIMLHAWSPYAGVSLQGSFSAPAGHQHLVINEIDYDNISTDNAEYVEIYNPTSRAVDLASHSLVFVNGGDNAVYMTVDLSSAGILDPGQYLVVGSTAVTAAAGAKKINWTGAQSNRIQNDKEGVALIRGSTVIDKLSYEGSITAAIIPGVGTVSLVEGTALAASVADSNAIDVSLGRTPNGQDADNASTDWALSTNLTPGSANL</sequence>
<keyword evidence="7" id="KW-0482">Metalloprotease</keyword>
<evidence type="ECO:0000256" key="8">
    <source>
        <dbReference type="PIRSR" id="PIRSR623612-1"/>
    </source>
</evidence>
<dbReference type="PROSITE" id="PS51841">
    <property type="entry name" value="LTD"/>
    <property type="match status" value="1"/>
</dbReference>
<evidence type="ECO:0000256" key="1">
    <source>
        <dbReference type="ARBA" id="ARBA00009388"/>
    </source>
</evidence>
<dbReference type="PANTHER" id="PTHR33794:SF1">
    <property type="entry name" value="BACILLOLYSIN"/>
    <property type="match status" value="1"/>
</dbReference>
<dbReference type="EMBL" id="CP012159">
    <property type="protein sequence ID" value="AKT43517.1"/>
    <property type="molecule type" value="Genomic_DNA"/>
</dbReference>
<dbReference type="InterPro" id="IPR001570">
    <property type="entry name" value="Peptidase_M4_C_domain"/>
</dbReference>
<dbReference type="InterPro" id="IPR027268">
    <property type="entry name" value="Peptidase_M4/M1_CTD_sf"/>
</dbReference>
<keyword evidence="12" id="KW-1185">Reference proteome</keyword>
<comment type="similarity">
    <text evidence="1">Belongs to the peptidase M4 family.</text>
</comment>
<dbReference type="InterPro" id="IPR001322">
    <property type="entry name" value="Lamin_tail_dom"/>
</dbReference>
<name>A0A0K1ES86_CHOCO</name>
<keyword evidence="2" id="KW-0645">Protease</keyword>
<dbReference type="SUPFAM" id="SSF55486">
    <property type="entry name" value="Metalloproteases ('zincins'), catalytic domain"/>
    <property type="match status" value="1"/>
</dbReference>
<dbReference type="Pfam" id="PF00932">
    <property type="entry name" value="LTD"/>
    <property type="match status" value="1"/>
</dbReference>
<evidence type="ECO:0000313" key="12">
    <source>
        <dbReference type="Proteomes" id="UP000067626"/>
    </source>
</evidence>
<dbReference type="OrthoDB" id="5479586at2"/>
<accession>A0A0K1ES86</accession>
<evidence type="ECO:0000256" key="9">
    <source>
        <dbReference type="SAM" id="SignalP"/>
    </source>
</evidence>
<feature type="active site" description="Proton donor" evidence="8">
    <location>
        <position position="433"/>
    </location>
</feature>
<dbReference type="CDD" id="cd09597">
    <property type="entry name" value="M4_TLP"/>
    <property type="match status" value="1"/>
</dbReference>
<dbReference type="Proteomes" id="UP000067626">
    <property type="component" value="Chromosome"/>
</dbReference>
<protein>
    <recommendedName>
        <fullName evidence="10">LTD domain-containing protein</fullName>
    </recommendedName>
</protein>
<evidence type="ECO:0000256" key="5">
    <source>
        <dbReference type="ARBA" id="ARBA00022801"/>
    </source>
</evidence>
<dbReference type="InterPro" id="IPR007280">
    <property type="entry name" value="Peptidase_C_arc/bac"/>
</dbReference>
<keyword evidence="3" id="KW-0479">Metal-binding</keyword>
<dbReference type="InterPro" id="IPR011096">
    <property type="entry name" value="FTP_domain"/>
</dbReference>
<dbReference type="InterPro" id="IPR023612">
    <property type="entry name" value="Peptidase_M4"/>
</dbReference>